<feature type="domain" description="Type II secretion system protein GspF" evidence="8">
    <location>
        <begin position="218"/>
        <end position="340"/>
    </location>
</feature>
<dbReference type="PANTHER" id="PTHR30012:SF0">
    <property type="entry name" value="TYPE II SECRETION SYSTEM PROTEIN F-RELATED"/>
    <property type="match status" value="1"/>
</dbReference>
<comment type="subcellular location">
    <subcellularLocation>
        <location evidence="1">Cell membrane</location>
        <topology evidence="1">Multi-pass membrane protein</topology>
    </subcellularLocation>
</comment>
<evidence type="ECO:0000256" key="1">
    <source>
        <dbReference type="ARBA" id="ARBA00004651"/>
    </source>
</evidence>
<gene>
    <name evidence="9" type="primary">epsF_2</name>
    <name evidence="9" type="ORF">CTLFYP3_03195</name>
</gene>
<protein>
    <submittedName>
        <fullName evidence="9">Type II secretion system protein F</fullName>
    </submittedName>
</protein>
<name>A0A6N3GDP6_9CLOT</name>
<dbReference type="InterPro" id="IPR018076">
    <property type="entry name" value="T2SS_GspF_dom"/>
</dbReference>
<organism evidence="9">
    <name type="scientific">Clostridium tertium</name>
    <dbReference type="NCBI Taxonomy" id="1559"/>
    <lineage>
        <taxon>Bacteria</taxon>
        <taxon>Bacillati</taxon>
        <taxon>Bacillota</taxon>
        <taxon>Clostridia</taxon>
        <taxon>Eubacteriales</taxon>
        <taxon>Clostridiaceae</taxon>
        <taxon>Clostridium</taxon>
    </lineage>
</organism>
<dbReference type="RefSeq" id="WP_156627646.1">
    <property type="nucleotide sequence ID" value="NZ_CACRTO010000047.1"/>
</dbReference>
<feature type="domain" description="Type II secretion system protein GspF" evidence="8">
    <location>
        <begin position="21"/>
        <end position="142"/>
    </location>
</feature>
<keyword evidence="4 7" id="KW-0812">Transmembrane</keyword>
<evidence type="ECO:0000256" key="6">
    <source>
        <dbReference type="ARBA" id="ARBA00023136"/>
    </source>
</evidence>
<proteinExistence type="inferred from homology"/>
<dbReference type="AlphaFoldDB" id="A0A6N3GDP6"/>
<evidence type="ECO:0000256" key="7">
    <source>
        <dbReference type="SAM" id="Phobius"/>
    </source>
</evidence>
<evidence type="ECO:0000256" key="2">
    <source>
        <dbReference type="ARBA" id="ARBA00005745"/>
    </source>
</evidence>
<dbReference type="PANTHER" id="PTHR30012">
    <property type="entry name" value="GENERAL SECRETION PATHWAY PROTEIN"/>
    <property type="match status" value="1"/>
</dbReference>
<feature type="transmembrane region" description="Helical" evidence="7">
    <location>
        <begin position="174"/>
        <end position="192"/>
    </location>
</feature>
<feature type="transmembrane region" description="Helical" evidence="7">
    <location>
        <begin position="119"/>
        <end position="141"/>
    </location>
</feature>
<evidence type="ECO:0000256" key="5">
    <source>
        <dbReference type="ARBA" id="ARBA00022989"/>
    </source>
</evidence>
<dbReference type="Gene3D" id="1.20.81.30">
    <property type="entry name" value="Type II secretion system (T2SS), domain F"/>
    <property type="match status" value="2"/>
</dbReference>
<feature type="transmembrane region" description="Helical" evidence="7">
    <location>
        <begin position="323"/>
        <end position="346"/>
    </location>
</feature>
<dbReference type="InterPro" id="IPR042094">
    <property type="entry name" value="T2SS_GspF_sf"/>
</dbReference>
<evidence type="ECO:0000313" key="9">
    <source>
        <dbReference type="EMBL" id="VYU62778.1"/>
    </source>
</evidence>
<dbReference type="GO" id="GO:0005886">
    <property type="term" value="C:plasma membrane"/>
    <property type="evidence" value="ECO:0007669"/>
    <property type="project" value="UniProtKB-SubCell"/>
</dbReference>
<reference evidence="9" key="1">
    <citation type="submission" date="2019-11" db="EMBL/GenBank/DDBJ databases">
        <authorList>
            <person name="Feng L."/>
        </authorList>
    </citation>
    <scope>NUCLEOTIDE SEQUENCE</scope>
    <source>
        <strain evidence="9">CTertiumLFYP3</strain>
    </source>
</reference>
<dbReference type="InterPro" id="IPR003004">
    <property type="entry name" value="GspF/PilC"/>
</dbReference>
<evidence type="ECO:0000256" key="3">
    <source>
        <dbReference type="ARBA" id="ARBA00022475"/>
    </source>
</evidence>
<keyword evidence="3" id="KW-1003">Cell membrane</keyword>
<accession>A0A6N3GDP6</accession>
<sequence>MRKIKLSFNKVSYSNLCLIASNMALLHKEGISLILIFDLLKELPLNKNYLKSLDKIKVSVLEGKSLSDAFKDYSELYPEFFIGMIALGEKSGNLYEVLIGLEKYYDKISFIRNTTKNTLSYPTFLFVATILVVIFMILYTIPSLHEFYISLNIVEPLISKLCYDFSNFIKREPLIFIIYFLCWGIIIPYLIYKSLLKNKIIILLNSIGIYKEFIEFVFISILSIIIKSGVNLSNGLVYSSTSFKNRDLKDRFIFLNSSILKGESISDTIKRKGEYSNYTKSIIKLGEEGGSMDERLESLSMYLEKRLISRINRYMAILQPVSVIIMGGFVVIFMLIFIMPLFGALLDGGFQ</sequence>
<dbReference type="EMBL" id="CACRTO010000047">
    <property type="protein sequence ID" value="VYU62778.1"/>
    <property type="molecule type" value="Genomic_DNA"/>
</dbReference>
<dbReference type="Pfam" id="PF00482">
    <property type="entry name" value="T2SSF"/>
    <property type="match status" value="2"/>
</dbReference>
<evidence type="ECO:0000259" key="8">
    <source>
        <dbReference type="Pfam" id="PF00482"/>
    </source>
</evidence>
<keyword evidence="5 7" id="KW-1133">Transmembrane helix</keyword>
<comment type="similarity">
    <text evidence="2">Belongs to the GSP F family.</text>
</comment>
<evidence type="ECO:0000256" key="4">
    <source>
        <dbReference type="ARBA" id="ARBA00022692"/>
    </source>
</evidence>
<dbReference type="PRINTS" id="PR00812">
    <property type="entry name" value="BCTERIALGSPF"/>
</dbReference>
<feature type="transmembrane region" description="Helical" evidence="7">
    <location>
        <begin position="213"/>
        <end position="230"/>
    </location>
</feature>
<keyword evidence="6 7" id="KW-0472">Membrane</keyword>